<dbReference type="OMA" id="KHHCFWG"/>
<evidence type="ECO:0000256" key="1">
    <source>
        <dbReference type="ARBA" id="ARBA00023002"/>
    </source>
</evidence>
<keyword evidence="1" id="KW-0560">Oxidoreductase</keyword>
<comment type="caution">
    <text evidence="2">The sequence shown here is derived from an EMBL/GenBank/DDBJ whole genome shotgun (WGS) entry which is preliminary data.</text>
</comment>
<dbReference type="PANTHER" id="PTHR35870:SF1">
    <property type="entry name" value="PROTEIN, PUTATIVE (AFU_ORTHOLOGUE AFUA_5G03330)-RELATED"/>
    <property type="match status" value="1"/>
</dbReference>
<dbReference type="AlphaFoldDB" id="A0A8H7C334"/>
<evidence type="ECO:0000313" key="3">
    <source>
        <dbReference type="Proteomes" id="UP000629468"/>
    </source>
</evidence>
<dbReference type="Pfam" id="PF14027">
    <property type="entry name" value="Questin_oxidase"/>
    <property type="match status" value="1"/>
</dbReference>
<accession>A0A8H7C334</accession>
<dbReference type="InterPro" id="IPR025337">
    <property type="entry name" value="Questin_oxidase-like"/>
</dbReference>
<protein>
    <recommendedName>
        <fullName evidence="4">Oxidoreductase AflY</fullName>
    </recommendedName>
</protein>
<gene>
    <name evidence="2" type="ORF">Agabi119p4_9453</name>
</gene>
<proteinExistence type="predicted"/>
<organism evidence="2 3">
    <name type="scientific">Agaricus bisporus var. burnettii</name>
    <dbReference type="NCBI Taxonomy" id="192524"/>
    <lineage>
        <taxon>Eukaryota</taxon>
        <taxon>Fungi</taxon>
        <taxon>Dikarya</taxon>
        <taxon>Basidiomycota</taxon>
        <taxon>Agaricomycotina</taxon>
        <taxon>Agaricomycetes</taxon>
        <taxon>Agaricomycetidae</taxon>
        <taxon>Agaricales</taxon>
        <taxon>Agaricineae</taxon>
        <taxon>Agaricaceae</taxon>
        <taxon>Agaricus</taxon>
    </lineage>
</organism>
<sequence length="507" mass="56390">MASLYSIRKRGLLNLPGITPASKALAEKLVREDAEQHHSLFNPKGFHNHLNNQLLAAYDMGAQPGVIQKIYNSQVQMQRPILVEDKDKDIVVNKDNWPDHLGEQEAYNSYSKFFAQEIERLGILDALETYIFEPEANANGRNMLDRLFSGAMHPFILLGYGLEFGIDALVANGLASTAIHADTMSKMFPYSAARGDNATAPFVATGPGKQPSAGPSLLEILRQACDTDTLIPPSPYQNEKLSLIFARAREIERLGMGEHILRLCQPYTFSIPNDASDEELRARAEEFIWVATLLMFATGREGRETRLDFFLMHLVTFSAFLESYLTSIKNTRSKVMLLRHMVPIMVTYVLLRGRPVINADLIQRMSLEARPPFDWDVLGPKSDTASGLGDLKNAEDYDPWPALITAGIHHPDLHLAKAMRTLIHASRNFGHTPAGEVIGAFRPVKSPSDKPEETFKGMAKVDGTLFVRAAGVMMDFMGWTIVGQKASSPTWDTAGVGFDETWEQPSK</sequence>
<evidence type="ECO:0008006" key="4">
    <source>
        <dbReference type="Google" id="ProtNLM"/>
    </source>
</evidence>
<reference evidence="2 3" key="1">
    <citation type="journal article" name="Sci. Rep.">
        <title>Telomere-to-telomere assembled and centromere annotated genomes of the two main subspecies of the button mushroom Agaricus bisporus reveal especially polymorphic chromosome ends.</title>
        <authorList>
            <person name="Sonnenberg A.S.M."/>
            <person name="Sedaghat-Telgerd N."/>
            <person name="Lavrijssen B."/>
            <person name="Ohm R.A."/>
            <person name="Hendrickx P.M."/>
            <person name="Scholtmeijer K."/>
            <person name="Baars J.J.P."/>
            <person name="van Peer A."/>
        </authorList>
    </citation>
    <scope>NUCLEOTIDE SEQUENCE [LARGE SCALE GENOMIC DNA]</scope>
    <source>
        <strain evidence="2 3">H119_p4</strain>
    </source>
</reference>
<evidence type="ECO:0000313" key="2">
    <source>
        <dbReference type="EMBL" id="KAF7761461.1"/>
    </source>
</evidence>
<dbReference type="Proteomes" id="UP000629468">
    <property type="component" value="Unassembled WGS sequence"/>
</dbReference>
<dbReference type="PANTHER" id="PTHR35870">
    <property type="entry name" value="PROTEIN, PUTATIVE (AFU_ORTHOLOGUE AFUA_5G03330)-RELATED"/>
    <property type="match status" value="1"/>
</dbReference>
<dbReference type="EMBL" id="JABXXO010000013">
    <property type="protein sequence ID" value="KAF7761461.1"/>
    <property type="molecule type" value="Genomic_DNA"/>
</dbReference>
<name>A0A8H7C334_AGABI</name>
<dbReference type="GO" id="GO:0016491">
    <property type="term" value="F:oxidoreductase activity"/>
    <property type="evidence" value="ECO:0007669"/>
    <property type="project" value="UniProtKB-KW"/>
</dbReference>